<reference evidence="2 3" key="1">
    <citation type="submission" date="2014-04" db="EMBL/GenBank/DDBJ databases">
        <authorList>
            <consortium name="DOE Joint Genome Institute"/>
            <person name="Kuo A."/>
            <person name="Gay G."/>
            <person name="Dore J."/>
            <person name="Kohler A."/>
            <person name="Nagy L.G."/>
            <person name="Floudas D."/>
            <person name="Copeland A."/>
            <person name="Barry K.W."/>
            <person name="Cichocki N."/>
            <person name="Veneault-Fourrey C."/>
            <person name="LaButti K."/>
            <person name="Lindquist E.A."/>
            <person name="Lipzen A."/>
            <person name="Lundell T."/>
            <person name="Morin E."/>
            <person name="Murat C."/>
            <person name="Sun H."/>
            <person name="Tunlid A."/>
            <person name="Henrissat B."/>
            <person name="Grigoriev I.V."/>
            <person name="Hibbett D.S."/>
            <person name="Martin F."/>
            <person name="Nordberg H.P."/>
            <person name="Cantor M.N."/>
            <person name="Hua S.X."/>
        </authorList>
    </citation>
    <scope>NUCLEOTIDE SEQUENCE [LARGE SCALE GENOMIC DNA]</scope>
    <source>
        <strain evidence="3">h7</strain>
    </source>
</reference>
<evidence type="ECO:0000313" key="2">
    <source>
        <dbReference type="EMBL" id="KIM34959.1"/>
    </source>
</evidence>
<proteinExistence type="predicted"/>
<protein>
    <submittedName>
        <fullName evidence="2">Uncharacterized protein</fullName>
    </submittedName>
</protein>
<evidence type="ECO:0000313" key="3">
    <source>
        <dbReference type="Proteomes" id="UP000053424"/>
    </source>
</evidence>
<dbReference type="HOGENOM" id="CLU_3111938_0_0_1"/>
<feature type="region of interest" description="Disordered" evidence="1">
    <location>
        <begin position="1"/>
        <end position="21"/>
    </location>
</feature>
<dbReference type="AlphaFoldDB" id="A0A0C3BSB3"/>
<gene>
    <name evidence="2" type="ORF">M413DRAFT_449977</name>
</gene>
<organism evidence="2 3">
    <name type="scientific">Hebeloma cylindrosporum</name>
    <dbReference type="NCBI Taxonomy" id="76867"/>
    <lineage>
        <taxon>Eukaryota</taxon>
        <taxon>Fungi</taxon>
        <taxon>Dikarya</taxon>
        <taxon>Basidiomycota</taxon>
        <taxon>Agaricomycotina</taxon>
        <taxon>Agaricomycetes</taxon>
        <taxon>Agaricomycetidae</taxon>
        <taxon>Agaricales</taxon>
        <taxon>Agaricineae</taxon>
        <taxon>Hymenogastraceae</taxon>
        <taxon>Hebeloma</taxon>
    </lineage>
</organism>
<evidence type="ECO:0000256" key="1">
    <source>
        <dbReference type="SAM" id="MobiDB-lite"/>
    </source>
</evidence>
<reference evidence="3" key="2">
    <citation type="submission" date="2015-01" db="EMBL/GenBank/DDBJ databases">
        <title>Evolutionary Origins and Diversification of the Mycorrhizal Mutualists.</title>
        <authorList>
            <consortium name="DOE Joint Genome Institute"/>
            <consortium name="Mycorrhizal Genomics Consortium"/>
            <person name="Kohler A."/>
            <person name="Kuo A."/>
            <person name="Nagy L.G."/>
            <person name="Floudas D."/>
            <person name="Copeland A."/>
            <person name="Barry K.W."/>
            <person name="Cichocki N."/>
            <person name="Veneault-Fourrey C."/>
            <person name="LaButti K."/>
            <person name="Lindquist E.A."/>
            <person name="Lipzen A."/>
            <person name="Lundell T."/>
            <person name="Morin E."/>
            <person name="Murat C."/>
            <person name="Riley R."/>
            <person name="Ohm R."/>
            <person name="Sun H."/>
            <person name="Tunlid A."/>
            <person name="Henrissat B."/>
            <person name="Grigoriev I.V."/>
            <person name="Hibbett D.S."/>
            <person name="Martin F."/>
        </authorList>
    </citation>
    <scope>NUCLEOTIDE SEQUENCE [LARGE SCALE GENOMIC DNA]</scope>
    <source>
        <strain evidence="3">h7</strain>
    </source>
</reference>
<name>A0A0C3BSB3_HEBCY</name>
<dbReference type="EMBL" id="KN831839">
    <property type="protein sequence ID" value="KIM34959.1"/>
    <property type="molecule type" value="Genomic_DNA"/>
</dbReference>
<feature type="non-terminal residue" evidence="2">
    <location>
        <position position="1"/>
    </location>
</feature>
<dbReference type="Proteomes" id="UP000053424">
    <property type="component" value="Unassembled WGS sequence"/>
</dbReference>
<sequence length="51" mass="5229">MATRDMLTRTPATLMDNATPSAGSARTGLASHVTCASVACLSFSGHLMCVD</sequence>
<accession>A0A0C3BSB3</accession>
<keyword evidence="3" id="KW-1185">Reference proteome</keyword>